<comment type="subcellular location">
    <subcellularLocation>
        <location evidence="1">Membrane</location>
    </subcellularLocation>
</comment>
<sequence>MSKVPLDPGDVRYVVGIGPRLRLPVGPLRLDFTWGLRPTEGGPPKGAPKIQFAIGPSF</sequence>
<dbReference type="AlphaFoldDB" id="A0A538SFS5"/>
<protein>
    <recommendedName>
        <fullName evidence="3">Bacterial surface antigen (D15) domain-containing protein</fullName>
    </recommendedName>
</protein>
<comment type="caution">
    <text evidence="4">The sequence shown here is derived from an EMBL/GenBank/DDBJ whole genome shotgun (WGS) entry which is preliminary data.</text>
</comment>
<organism evidence="4 5">
    <name type="scientific">Eiseniibacteriota bacterium</name>
    <dbReference type="NCBI Taxonomy" id="2212470"/>
    <lineage>
        <taxon>Bacteria</taxon>
        <taxon>Candidatus Eiseniibacteriota</taxon>
    </lineage>
</organism>
<keyword evidence="2" id="KW-0472">Membrane</keyword>
<gene>
    <name evidence="4" type="ORF">E6K72_11615</name>
</gene>
<evidence type="ECO:0000256" key="2">
    <source>
        <dbReference type="ARBA" id="ARBA00023136"/>
    </source>
</evidence>
<dbReference type="Pfam" id="PF01103">
    <property type="entry name" value="Omp85"/>
    <property type="match status" value="1"/>
</dbReference>
<evidence type="ECO:0000259" key="3">
    <source>
        <dbReference type="Pfam" id="PF01103"/>
    </source>
</evidence>
<evidence type="ECO:0000313" key="4">
    <source>
        <dbReference type="EMBL" id="TMQ50223.1"/>
    </source>
</evidence>
<dbReference type="GO" id="GO:0019867">
    <property type="term" value="C:outer membrane"/>
    <property type="evidence" value="ECO:0007669"/>
    <property type="project" value="InterPro"/>
</dbReference>
<dbReference type="InterPro" id="IPR000184">
    <property type="entry name" value="Bac_surfAg_D15"/>
</dbReference>
<proteinExistence type="predicted"/>
<dbReference type="EMBL" id="VBOS01000420">
    <property type="protein sequence ID" value="TMQ50223.1"/>
    <property type="molecule type" value="Genomic_DNA"/>
</dbReference>
<evidence type="ECO:0000256" key="1">
    <source>
        <dbReference type="ARBA" id="ARBA00004370"/>
    </source>
</evidence>
<accession>A0A538SFS5</accession>
<reference evidence="4 5" key="1">
    <citation type="journal article" date="2019" name="Nat. Microbiol.">
        <title>Mediterranean grassland soil C-N compound turnover is dependent on rainfall and depth, and is mediated by genomically divergent microorganisms.</title>
        <authorList>
            <person name="Diamond S."/>
            <person name="Andeer P.F."/>
            <person name="Li Z."/>
            <person name="Crits-Christoph A."/>
            <person name="Burstein D."/>
            <person name="Anantharaman K."/>
            <person name="Lane K.R."/>
            <person name="Thomas B.C."/>
            <person name="Pan C."/>
            <person name="Northen T.R."/>
            <person name="Banfield J.F."/>
        </authorList>
    </citation>
    <scope>NUCLEOTIDE SEQUENCE [LARGE SCALE GENOMIC DNA]</scope>
    <source>
        <strain evidence="4">WS_2</strain>
    </source>
</reference>
<dbReference type="Proteomes" id="UP000317716">
    <property type="component" value="Unassembled WGS sequence"/>
</dbReference>
<feature type="domain" description="Bacterial surface antigen (D15)" evidence="3">
    <location>
        <begin position="10"/>
        <end position="58"/>
    </location>
</feature>
<dbReference type="Gene3D" id="2.40.160.50">
    <property type="entry name" value="membrane protein fhac: a member of the omp85/tpsb transporter family"/>
    <property type="match status" value="1"/>
</dbReference>
<name>A0A538SFS5_UNCEI</name>
<evidence type="ECO:0000313" key="5">
    <source>
        <dbReference type="Proteomes" id="UP000317716"/>
    </source>
</evidence>